<dbReference type="OrthoDB" id="3820533at2"/>
<keyword evidence="2" id="KW-1185">Reference proteome</keyword>
<dbReference type="EMBL" id="FXZM01000012">
    <property type="protein sequence ID" value="SMY12758.1"/>
    <property type="molecule type" value="Genomic_DNA"/>
</dbReference>
<dbReference type="RefSeq" id="WP_101589689.1">
    <property type="nucleotide sequence ID" value="NZ_FXZM01000012.1"/>
</dbReference>
<protein>
    <submittedName>
        <fullName evidence="1">Uncharacterized protein</fullName>
    </submittedName>
</protein>
<accession>A0A2H1L774</accession>
<evidence type="ECO:0000313" key="1">
    <source>
        <dbReference type="EMBL" id="SMY12758.1"/>
    </source>
</evidence>
<dbReference type="Proteomes" id="UP000234462">
    <property type="component" value="Unassembled WGS sequence"/>
</dbReference>
<sequence length="115" mass="12021">MRLSSSQAAGAEALDHLLSEEHELGGSLDTLAAIARAKIAGDTVVDCGITREGRRRTAVVGSSSPRARLMGEVRAGYGCGPCLHAQETAPTVLLDDVGTESRWSEYIADPSAGIR</sequence>
<dbReference type="AlphaFoldDB" id="A0A2H1L774"/>
<name>A0A2H1L774_9MICO</name>
<proteinExistence type="predicted"/>
<gene>
    <name evidence="1" type="ORF">BJEO58_02362</name>
</gene>
<organism evidence="1 2">
    <name type="scientific">Brevibacterium jeotgali</name>
    <dbReference type="NCBI Taxonomy" id="1262550"/>
    <lineage>
        <taxon>Bacteria</taxon>
        <taxon>Bacillati</taxon>
        <taxon>Actinomycetota</taxon>
        <taxon>Actinomycetes</taxon>
        <taxon>Micrococcales</taxon>
        <taxon>Brevibacteriaceae</taxon>
        <taxon>Brevibacterium</taxon>
    </lineage>
</organism>
<evidence type="ECO:0000313" key="2">
    <source>
        <dbReference type="Proteomes" id="UP000234462"/>
    </source>
</evidence>
<reference evidence="2" key="1">
    <citation type="submission" date="2017-03" db="EMBL/GenBank/DDBJ databases">
        <authorList>
            <person name="Monnet C."/>
        </authorList>
    </citation>
    <scope>NUCLEOTIDE SEQUENCE [LARGE SCALE GENOMIC DNA]</scope>
    <source>
        <strain evidence="2">SJ5-8</strain>
    </source>
</reference>